<organism evidence="1 2">
    <name type="scientific">Aliiruegeria lutimaris</name>
    <dbReference type="NCBI Taxonomy" id="571298"/>
    <lineage>
        <taxon>Bacteria</taxon>
        <taxon>Pseudomonadati</taxon>
        <taxon>Pseudomonadota</taxon>
        <taxon>Alphaproteobacteria</taxon>
        <taxon>Rhodobacterales</taxon>
        <taxon>Roseobacteraceae</taxon>
        <taxon>Aliiruegeria</taxon>
    </lineage>
</organism>
<proteinExistence type="predicted"/>
<sequence>MAAPKKVPLKGTKPQDSRVMEFLPSPKVYPWEDSAQYEALQDAVVTHLVPSTPHEHVLARRIAAAHWEQWRSEQLSQDVFMSACRKAALELLNEQPGVIFPDDKTMRLADDILGSDKALRATALNELAGKGITEEQIRAQAYLEHFQAIEALERRPWRDDERRRALMREYAALKASNQLDHVPDAEIL</sequence>
<gene>
    <name evidence="1" type="ORF">SAMN04488026_11401</name>
</gene>
<name>A0A1G9PGI1_9RHOB</name>
<protein>
    <submittedName>
        <fullName evidence="1">Uncharacterized protein</fullName>
    </submittedName>
</protein>
<accession>A0A1G9PGI1</accession>
<reference evidence="1 2" key="1">
    <citation type="submission" date="2016-10" db="EMBL/GenBank/DDBJ databases">
        <authorList>
            <person name="de Groot N.N."/>
        </authorList>
    </citation>
    <scope>NUCLEOTIDE SEQUENCE [LARGE SCALE GENOMIC DNA]</scope>
    <source>
        <strain evidence="1 2">DSM 25294</strain>
    </source>
</reference>
<dbReference type="EMBL" id="FNEK01000140">
    <property type="protein sequence ID" value="SDL97317.1"/>
    <property type="molecule type" value="Genomic_DNA"/>
</dbReference>
<dbReference type="AlphaFoldDB" id="A0A1G9PGI1"/>
<evidence type="ECO:0000313" key="2">
    <source>
        <dbReference type="Proteomes" id="UP000199382"/>
    </source>
</evidence>
<evidence type="ECO:0000313" key="1">
    <source>
        <dbReference type="EMBL" id="SDL97317.1"/>
    </source>
</evidence>
<dbReference type="Proteomes" id="UP000199382">
    <property type="component" value="Unassembled WGS sequence"/>
</dbReference>
<dbReference type="STRING" id="571298.SAMN04488026_11401"/>
<keyword evidence="2" id="KW-1185">Reference proteome</keyword>
<dbReference type="RefSeq" id="WP_139188599.1">
    <property type="nucleotide sequence ID" value="NZ_FNEK01000140.1"/>
</dbReference>